<protein>
    <recommendedName>
        <fullName evidence="4">Pentatricopeptide repeat protein</fullName>
    </recommendedName>
</protein>
<gene>
    <name evidence="2" type="ORF">GTA08_BOTSDO07196</name>
</gene>
<dbReference type="InterPro" id="IPR011990">
    <property type="entry name" value="TPR-like_helical_dom_sf"/>
</dbReference>
<evidence type="ECO:0008006" key="4">
    <source>
        <dbReference type="Google" id="ProtNLM"/>
    </source>
</evidence>
<reference evidence="2" key="1">
    <citation type="submission" date="2020-04" db="EMBL/GenBank/DDBJ databases">
        <title>Genome Assembly and Annotation of Botryosphaeria dothidea sdau 11-99, a Latent Pathogen of Apple Fruit Ring Rot in China.</title>
        <authorList>
            <person name="Yu C."/>
            <person name="Diao Y."/>
            <person name="Lu Q."/>
            <person name="Zhao J."/>
            <person name="Cui S."/>
            <person name="Peng C."/>
            <person name="He B."/>
            <person name="Liu H."/>
        </authorList>
    </citation>
    <scope>NUCLEOTIDE SEQUENCE [LARGE SCALE GENOMIC DNA]</scope>
    <source>
        <strain evidence="2">Sdau11-99</strain>
    </source>
</reference>
<comment type="caution">
    <text evidence="2">The sequence shown here is derived from an EMBL/GenBank/DDBJ whole genome shotgun (WGS) entry which is preliminary data.</text>
</comment>
<proteinExistence type="predicted"/>
<keyword evidence="3" id="KW-1185">Reference proteome</keyword>
<evidence type="ECO:0000313" key="3">
    <source>
        <dbReference type="Proteomes" id="UP000572817"/>
    </source>
</evidence>
<dbReference type="Gene3D" id="1.25.40.10">
    <property type="entry name" value="Tetratricopeptide repeat domain"/>
    <property type="match status" value="1"/>
</dbReference>
<organism evidence="2 3">
    <name type="scientific">Botryosphaeria dothidea</name>
    <dbReference type="NCBI Taxonomy" id="55169"/>
    <lineage>
        <taxon>Eukaryota</taxon>
        <taxon>Fungi</taxon>
        <taxon>Dikarya</taxon>
        <taxon>Ascomycota</taxon>
        <taxon>Pezizomycotina</taxon>
        <taxon>Dothideomycetes</taxon>
        <taxon>Dothideomycetes incertae sedis</taxon>
        <taxon>Botryosphaeriales</taxon>
        <taxon>Botryosphaeriaceae</taxon>
        <taxon>Botryosphaeria</taxon>
    </lineage>
</organism>
<feature type="region of interest" description="Disordered" evidence="1">
    <location>
        <begin position="34"/>
        <end position="90"/>
    </location>
</feature>
<accession>A0A8H4N7Z4</accession>
<sequence>MSAPYVCPSCRHNVLRHGVNLRRLPRTSRATFISFASNHGRNTSEKENAEPSPNANDRSSPSDHAPQPEKKSFDSPSSQPPLSTRLSSPSRADTLSSLFNVLDIPHARDARGKYSGTPIAEQTPHQSRALPYRNRPMTAKPQHKPIASTLDAILSDRKDTAIVEAWKHFQTHFTSPDCEALQSPSLLDVRYMVENTIFRKLLRALINEWCVGKFDDSLPDPIQAVEKFNYLNLMSVEMWQDALWTLNMNAFKKVNGAAVVESGRSLAEIMSQLMKAWDKFFKQYATSTSHPLVSPTFTIILNSIFRSSSAAAMSQEEQNDKVTAILQNLDARGFEANAHVYSSLIDGLLKSHGNEQAGKAVLRHMTAKKIEVPPHVYTILMTYYFQRRGLRCC</sequence>
<feature type="region of interest" description="Disordered" evidence="1">
    <location>
        <begin position="110"/>
        <end position="130"/>
    </location>
</feature>
<evidence type="ECO:0000256" key="1">
    <source>
        <dbReference type="SAM" id="MobiDB-lite"/>
    </source>
</evidence>
<evidence type="ECO:0000313" key="2">
    <source>
        <dbReference type="EMBL" id="KAF4305997.1"/>
    </source>
</evidence>
<dbReference type="AlphaFoldDB" id="A0A8H4N7Z4"/>
<feature type="compositionally biased region" description="Low complexity" evidence="1">
    <location>
        <begin position="75"/>
        <end position="90"/>
    </location>
</feature>
<dbReference type="Proteomes" id="UP000572817">
    <property type="component" value="Unassembled WGS sequence"/>
</dbReference>
<dbReference type="OrthoDB" id="185373at2759"/>
<dbReference type="EMBL" id="WWBZ02000040">
    <property type="protein sequence ID" value="KAF4305997.1"/>
    <property type="molecule type" value="Genomic_DNA"/>
</dbReference>
<name>A0A8H4N7Z4_9PEZI</name>